<dbReference type="InterPro" id="IPR028020">
    <property type="entry name" value="ASX_DEUBAD_dom"/>
</dbReference>
<gene>
    <name evidence="10" type="ORF">Daesc_006406</name>
</gene>
<evidence type="ECO:0000256" key="4">
    <source>
        <dbReference type="ARBA" id="ARBA00022833"/>
    </source>
</evidence>
<keyword evidence="6" id="KW-0804">Transcription</keyword>
<evidence type="ECO:0000313" key="11">
    <source>
        <dbReference type="Proteomes" id="UP001369815"/>
    </source>
</evidence>
<evidence type="ECO:0000256" key="5">
    <source>
        <dbReference type="ARBA" id="ARBA00023015"/>
    </source>
</evidence>
<keyword evidence="3" id="KW-0863">Zinc-finger</keyword>
<accession>A0AAX6MI90</accession>
<evidence type="ECO:0000256" key="2">
    <source>
        <dbReference type="ARBA" id="ARBA00022723"/>
    </source>
</evidence>
<dbReference type="AlphaFoldDB" id="A0AAX6MI90"/>
<proteinExistence type="predicted"/>
<feature type="compositionally biased region" description="Basic and acidic residues" evidence="8">
    <location>
        <begin position="41"/>
        <end position="55"/>
    </location>
</feature>
<dbReference type="Pfam" id="PF13919">
    <property type="entry name" value="ASXH"/>
    <property type="match status" value="1"/>
</dbReference>
<dbReference type="PROSITE" id="PS51916">
    <property type="entry name" value="DEUBAD"/>
    <property type="match status" value="1"/>
</dbReference>
<feature type="region of interest" description="Disordered" evidence="8">
    <location>
        <begin position="1"/>
        <end position="162"/>
    </location>
</feature>
<feature type="domain" description="DEUBAD" evidence="9">
    <location>
        <begin position="163"/>
        <end position="277"/>
    </location>
</feature>
<feature type="compositionally biased region" description="Basic and acidic residues" evidence="8">
    <location>
        <begin position="8"/>
        <end position="20"/>
    </location>
</feature>
<sequence length="357" mass="40114">MPPRKRSKDATEEKVEEPVRRSTRTSNRSAPIHNDSSSDEPSSKDLTLRGHDLKLSDTMVTCEEEVGDVINVRVTRSKSHTSSRPSTAKSDGTSQSQKLRNIEVQSKIGDMDIFDINDDEGGHEPTREGPAAKKSRPDTDETTSSSRKGKSKYDNPDEMLTNPRAPLVTAQLRELLCSKQAWDLLSAEEKQQVLAKFPDDKEILDAGTENARPDIAALRNNNNFRHDIARYQDDLSKGWHDPEWIRQAQAAHRKREVGFYNEYLSARFREEWGMEIPDEEEQKDLLDGKEQLGVKRPEEDRETREERQGDGETGGNEADHASNAIQGVEGTIGENEGESLDKKGSGEADDTKEDRDA</sequence>
<evidence type="ECO:0000256" key="3">
    <source>
        <dbReference type="ARBA" id="ARBA00022771"/>
    </source>
</evidence>
<dbReference type="GO" id="GO:0008270">
    <property type="term" value="F:zinc ion binding"/>
    <property type="evidence" value="ECO:0007669"/>
    <property type="project" value="UniProtKB-KW"/>
</dbReference>
<keyword evidence="4" id="KW-0862">Zinc</keyword>
<reference evidence="10 11" key="1">
    <citation type="journal article" date="2024" name="Front Chem Biol">
        <title>Unveiling the potential of Daldinia eschscholtzii MFLUCC 19-0629 through bioactivity and bioinformatics studies for enhanced sustainable agriculture production.</title>
        <authorList>
            <person name="Brooks S."/>
            <person name="Weaver J.A."/>
            <person name="Klomchit A."/>
            <person name="Alharthi S.A."/>
            <person name="Onlamun T."/>
            <person name="Nurani R."/>
            <person name="Vong T.K."/>
            <person name="Alberti F."/>
            <person name="Greco C."/>
        </authorList>
    </citation>
    <scope>NUCLEOTIDE SEQUENCE [LARGE SCALE GENOMIC DNA]</scope>
    <source>
        <strain evidence="10">MFLUCC 19-0629</strain>
    </source>
</reference>
<dbReference type="Proteomes" id="UP001369815">
    <property type="component" value="Unassembled WGS sequence"/>
</dbReference>
<feature type="region of interest" description="Disordered" evidence="8">
    <location>
        <begin position="273"/>
        <end position="357"/>
    </location>
</feature>
<evidence type="ECO:0000313" key="10">
    <source>
        <dbReference type="EMBL" id="KAK6951881.1"/>
    </source>
</evidence>
<dbReference type="EMBL" id="JBANMG010000006">
    <property type="protein sequence ID" value="KAK6951881.1"/>
    <property type="molecule type" value="Genomic_DNA"/>
</dbReference>
<evidence type="ECO:0000259" key="9">
    <source>
        <dbReference type="PROSITE" id="PS51916"/>
    </source>
</evidence>
<evidence type="ECO:0000256" key="7">
    <source>
        <dbReference type="ARBA" id="ARBA00023242"/>
    </source>
</evidence>
<keyword evidence="5" id="KW-0805">Transcription regulation</keyword>
<keyword evidence="11" id="KW-1185">Reference proteome</keyword>
<dbReference type="InterPro" id="IPR044867">
    <property type="entry name" value="DEUBAD_dom"/>
</dbReference>
<evidence type="ECO:0000256" key="1">
    <source>
        <dbReference type="ARBA" id="ARBA00004123"/>
    </source>
</evidence>
<feature type="compositionally biased region" description="Basic and acidic residues" evidence="8">
    <location>
        <begin position="120"/>
        <end position="139"/>
    </location>
</feature>
<comment type="caution">
    <text evidence="10">The sequence shown here is derived from an EMBL/GenBank/DDBJ whole genome shotgun (WGS) entry which is preliminary data.</text>
</comment>
<feature type="compositionally biased region" description="Basic and acidic residues" evidence="8">
    <location>
        <begin position="283"/>
        <end position="310"/>
    </location>
</feature>
<evidence type="ECO:0000256" key="8">
    <source>
        <dbReference type="SAM" id="MobiDB-lite"/>
    </source>
</evidence>
<dbReference type="GO" id="GO:0005634">
    <property type="term" value="C:nucleus"/>
    <property type="evidence" value="ECO:0007669"/>
    <property type="project" value="UniProtKB-SubCell"/>
</dbReference>
<comment type="subcellular location">
    <subcellularLocation>
        <location evidence="1">Nucleus</location>
    </subcellularLocation>
</comment>
<protein>
    <recommendedName>
        <fullName evidence="9">DEUBAD domain-containing protein</fullName>
    </recommendedName>
</protein>
<organism evidence="10 11">
    <name type="scientific">Daldinia eschscholtzii</name>
    <dbReference type="NCBI Taxonomy" id="292717"/>
    <lineage>
        <taxon>Eukaryota</taxon>
        <taxon>Fungi</taxon>
        <taxon>Dikarya</taxon>
        <taxon>Ascomycota</taxon>
        <taxon>Pezizomycotina</taxon>
        <taxon>Sordariomycetes</taxon>
        <taxon>Xylariomycetidae</taxon>
        <taxon>Xylariales</taxon>
        <taxon>Hypoxylaceae</taxon>
        <taxon>Daldinia</taxon>
    </lineage>
</organism>
<feature type="compositionally biased region" description="Polar residues" evidence="8">
    <location>
        <begin position="82"/>
        <end position="99"/>
    </location>
</feature>
<keyword evidence="7" id="KW-0539">Nucleus</keyword>
<name>A0AAX6MI90_9PEZI</name>
<keyword evidence="2" id="KW-0479">Metal-binding</keyword>
<evidence type="ECO:0000256" key="6">
    <source>
        <dbReference type="ARBA" id="ARBA00023163"/>
    </source>
</evidence>